<dbReference type="Proteomes" id="UP000298663">
    <property type="component" value="Unassembled WGS sequence"/>
</dbReference>
<keyword evidence="3" id="KW-1185">Reference proteome</keyword>
<proteinExistence type="predicted"/>
<evidence type="ECO:0000256" key="1">
    <source>
        <dbReference type="SAM" id="Phobius"/>
    </source>
</evidence>
<keyword evidence="1" id="KW-0472">Membrane</keyword>
<reference evidence="2 3" key="1">
    <citation type="journal article" date="2015" name="Genome Biol.">
        <title>Comparative genomics of Steinernema reveals deeply conserved gene regulatory networks.</title>
        <authorList>
            <person name="Dillman A.R."/>
            <person name="Macchietto M."/>
            <person name="Porter C.F."/>
            <person name="Rogers A."/>
            <person name="Williams B."/>
            <person name="Antoshechkin I."/>
            <person name="Lee M.M."/>
            <person name="Goodwin Z."/>
            <person name="Lu X."/>
            <person name="Lewis E.E."/>
            <person name="Goodrich-Blair H."/>
            <person name="Stock S.P."/>
            <person name="Adams B.J."/>
            <person name="Sternberg P.W."/>
            <person name="Mortazavi A."/>
        </authorList>
    </citation>
    <scope>NUCLEOTIDE SEQUENCE [LARGE SCALE GENOMIC DNA]</scope>
    <source>
        <strain evidence="2 3">ALL</strain>
    </source>
</reference>
<organism evidence="2 3">
    <name type="scientific">Steinernema carpocapsae</name>
    <name type="common">Entomopathogenic nematode</name>
    <dbReference type="NCBI Taxonomy" id="34508"/>
    <lineage>
        <taxon>Eukaryota</taxon>
        <taxon>Metazoa</taxon>
        <taxon>Ecdysozoa</taxon>
        <taxon>Nematoda</taxon>
        <taxon>Chromadorea</taxon>
        <taxon>Rhabditida</taxon>
        <taxon>Tylenchina</taxon>
        <taxon>Panagrolaimomorpha</taxon>
        <taxon>Strongyloidoidea</taxon>
        <taxon>Steinernematidae</taxon>
        <taxon>Steinernema</taxon>
    </lineage>
</organism>
<evidence type="ECO:0000313" key="2">
    <source>
        <dbReference type="EMBL" id="TKR67148.1"/>
    </source>
</evidence>
<dbReference type="AlphaFoldDB" id="A0A4U5MDE3"/>
<name>A0A4U5MDE3_STECR</name>
<keyword evidence="1" id="KW-1133">Transmembrane helix</keyword>
<accession>A0A4U5MDE3</accession>
<evidence type="ECO:0000313" key="3">
    <source>
        <dbReference type="Proteomes" id="UP000298663"/>
    </source>
</evidence>
<dbReference type="EMBL" id="AZBU02000008">
    <property type="protein sequence ID" value="TKR67148.1"/>
    <property type="molecule type" value="Genomic_DNA"/>
</dbReference>
<feature type="transmembrane region" description="Helical" evidence="1">
    <location>
        <begin position="120"/>
        <end position="142"/>
    </location>
</feature>
<gene>
    <name evidence="2" type="ORF">L596_023344</name>
</gene>
<feature type="transmembrane region" description="Helical" evidence="1">
    <location>
        <begin position="21"/>
        <end position="41"/>
    </location>
</feature>
<comment type="caution">
    <text evidence="2">The sequence shown here is derived from an EMBL/GenBank/DDBJ whole genome shotgun (WGS) entry which is preliminary data.</text>
</comment>
<protein>
    <submittedName>
        <fullName evidence="2">Uncharacterized protein</fullName>
    </submittedName>
</protein>
<sequence>MTQNDDESFCGIASLKTAAQFLTILSFIFSTVLLTTILVLFHGVYYFWILIFTLTDLAASSAALYGIISGEGVFLIPFIVAKTISAAVVTIWHFVFFALLWVVNQDALLFCLFLLLDPRLLFLAVVWLFAIVMLWTSIVAAFRCHRNLADRCSTLPQYRRASDL</sequence>
<keyword evidence="1" id="KW-0812">Transmembrane</keyword>
<reference evidence="2 3" key="2">
    <citation type="journal article" date="2019" name="G3 (Bethesda)">
        <title>Hybrid Assembly of the Genome of the Entomopathogenic Nematode Steinernema carpocapsae Identifies the X-Chromosome.</title>
        <authorList>
            <person name="Serra L."/>
            <person name="Macchietto M."/>
            <person name="Macias-Munoz A."/>
            <person name="McGill C.J."/>
            <person name="Rodriguez I.M."/>
            <person name="Rodriguez B."/>
            <person name="Murad R."/>
            <person name="Mortazavi A."/>
        </authorList>
    </citation>
    <scope>NUCLEOTIDE SEQUENCE [LARGE SCALE GENOMIC DNA]</scope>
    <source>
        <strain evidence="2 3">ALL</strain>
    </source>
</reference>